<protein>
    <submittedName>
        <fullName evidence="2">PEP-CTERM system TPR-repeat protein PrsT</fullName>
    </submittedName>
</protein>
<evidence type="ECO:0000256" key="1">
    <source>
        <dbReference type="PROSITE-ProRule" id="PRU00339"/>
    </source>
</evidence>
<dbReference type="AlphaFoldDB" id="A0A7Y0LBB5"/>
<dbReference type="SUPFAM" id="SSF48452">
    <property type="entry name" value="TPR-like"/>
    <property type="match status" value="4"/>
</dbReference>
<keyword evidence="3" id="KW-1185">Reference proteome</keyword>
<dbReference type="InterPro" id="IPR014266">
    <property type="entry name" value="PEP-CTERM_TPR_PrsT"/>
</dbReference>
<dbReference type="InterPro" id="IPR011990">
    <property type="entry name" value="TPR-like_helical_dom_sf"/>
</dbReference>
<dbReference type="InterPro" id="IPR019734">
    <property type="entry name" value="TPR_rpt"/>
</dbReference>
<reference evidence="2 3" key="1">
    <citation type="submission" date="2020-04" db="EMBL/GenBank/DDBJ databases">
        <title>Thalassotalea sp. M1531, isolated from the surface of marine red alga.</title>
        <authorList>
            <person name="Pang L."/>
            <person name="Lu D.-C."/>
        </authorList>
    </citation>
    <scope>NUCLEOTIDE SEQUENCE [LARGE SCALE GENOMIC DNA]</scope>
    <source>
        <strain evidence="2 3">M1531</strain>
    </source>
</reference>
<dbReference type="Pfam" id="PF12895">
    <property type="entry name" value="ANAPC3"/>
    <property type="match status" value="1"/>
</dbReference>
<keyword evidence="1" id="KW-0802">TPR repeat</keyword>
<accession>A0A7Y0LBB5</accession>
<proteinExistence type="predicted"/>
<feature type="repeat" description="TPR" evidence="1">
    <location>
        <begin position="803"/>
        <end position="836"/>
    </location>
</feature>
<dbReference type="Pfam" id="PF13432">
    <property type="entry name" value="TPR_16"/>
    <property type="match status" value="1"/>
</dbReference>
<dbReference type="Gene3D" id="1.25.40.10">
    <property type="entry name" value="Tetratricopeptide repeat domain"/>
    <property type="match status" value="5"/>
</dbReference>
<dbReference type="SMART" id="SM00028">
    <property type="entry name" value="TPR"/>
    <property type="match status" value="10"/>
</dbReference>
<feature type="repeat" description="TPR" evidence="1">
    <location>
        <begin position="499"/>
        <end position="532"/>
    </location>
</feature>
<dbReference type="PROSITE" id="PS51257">
    <property type="entry name" value="PROKAR_LIPOPROTEIN"/>
    <property type="match status" value="1"/>
</dbReference>
<dbReference type="PANTHER" id="PTHR12558:SF13">
    <property type="entry name" value="CELL DIVISION CYCLE PROTEIN 27 HOMOLOG"/>
    <property type="match status" value="1"/>
</dbReference>
<sequence length="850" mass="95186">MNKYTIIASAVAIALGVTGCSETKTPEQYISSAKQLLADEQIDTAVIELKNAVLQTPRNPEIRTLLGAAYIEQAHYLAAEKEIEKAIELGATENLSDELSFVKLKLAKFDEVFSLLDNSPGASDEEYLLLLVYAGVASIQSAEIAQGQDYFSQAISLNEGAIYGQLAKAYLAQTKSDYEKALGIVEEVLASSTENDEALLLKGNLLYGLEQYQNAANIFEQYVKNKPRAVYVKYFQINSLLKANNYEEAEKHVDWLLSKLKDAPLAHQYKAQIEYQKGNYAEAKLSGEKAAQAGSQFLLAKMVAGLSAYQLKDIEQAYAHLRPLEQHISNNHSVKRVLAVVKLELGYTDEAVATLSELSGDGAEDFLQIASSELIASGNVPSALSILEKAEALAPKNASIKARKGLLLIKEGDDNGIAALEGALELDDSLENVETALALEYLAQDKDEKTKEIADRRIASEYSKVAGLLLQGIYYSKQKMHDQAKEVFEQIILLDSENVAALYNLAVYAAKNKQIDKAVEYLQIALTNYPNHKNALTLFVNLHDENQVIEKAIDKLESLVKDHNYPSYTTLALSTAYKSNGDVEKAIKLLEEQISVQNKVVPMYFILLGDCYMELAKISEARFKYQQGLSIYNNDYVLMLREIGTYELEKKYQKAADKTANALTYFSESVRLRILQAHTEFLAKNYDKAKEYLIELNKDKIKHHFVSSLNGYYAFNAKNYDTATEYYYEAYKSSPSRRNTLSLARALNGQGKQMEAAELLETYLSENKDNAIKVLLAELYGRFDTNMAIEVYRALVDEVPNNAVILNNLAWQLYLNKQYQEALKYAEKAIEINPHDKRLDDTYNKIKSNL</sequence>
<dbReference type="PANTHER" id="PTHR12558">
    <property type="entry name" value="CELL DIVISION CYCLE 16,23,27"/>
    <property type="match status" value="1"/>
</dbReference>
<gene>
    <name evidence="2" type="primary">prsT</name>
    <name evidence="2" type="ORF">HII17_03100</name>
</gene>
<dbReference type="Pfam" id="PF00515">
    <property type="entry name" value="TPR_1"/>
    <property type="match status" value="1"/>
</dbReference>
<evidence type="ECO:0000313" key="2">
    <source>
        <dbReference type="EMBL" id="NMP30541.1"/>
    </source>
</evidence>
<dbReference type="EMBL" id="JABBXH010000001">
    <property type="protein sequence ID" value="NMP30541.1"/>
    <property type="molecule type" value="Genomic_DNA"/>
</dbReference>
<dbReference type="NCBIfam" id="TIGR02917">
    <property type="entry name" value="PEP_TPR_lipo"/>
    <property type="match status" value="1"/>
</dbReference>
<dbReference type="RefSeq" id="WP_169073838.1">
    <property type="nucleotide sequence ID" value="NZ_JABBXH010000001.1"/>
</dbReference>
<dbReference type="Proteomes" id="UP000568664">
    <property type="component" value="Unassembled WGS sequence"/>
</dbReference>
<dbReference type="PROSITE" id="PS50005">
    <property type="entry name" value="TPR"/>
    <property type="match status" value="2"/>
</dbReference>
<name>A0A7Y0LBB5_9GAMM</name>
<comment type="caution">
    <text evidence="2">The sequence shown here is derived from an EMBL/GenBank/DDBJ whole genome shotgun (WGS) entry which is preliminary data.</text>
</comment>
<evidence type="ECO:0000313" key="3">
    <source>
        <dbReference type="Proteomes" id="UP000568664"/>
    </source>
</evidence>
<organism evidence="2 3">
    <name type="scientific">Thalassotalea algicola</name>
    <dbReference type="NCBI Taxonomy" id="2716224"/>
    <lineage>
        <taxon>Bacteria</taxon>
        <taxon>Pseudomonadati</taxon>
        <taxon>Pseudomonadota</taxon>
        <taxon>Gammaproteobacteria</taxon>
        <taxon>Alteromonadales</taxon>
        <taxon>Colwelliaceae</taxon>
        <taxon>Thalassotalea</taxon>
    </lineage>
</organism>